<dbReference type="InterPro" id="IPR036291">
    <property type="entry name" value="NAD(P)-bd_dom_sf"/>
</dbReference>
<evidence type="ECO:0000313" key="4">
    <source>
        <dbReference type="EMBL" id="PIP16532.1"/>
    </source>
</evidence>
<protein>
    <submittedName>
        <fullName evidence="4">Oxidoreductase</fullName>
    </submittedName>
</protein>
<evidence type="ECO:0000313" key="5">
    <source>
        <dbReference type="Proteomes" id="UP000230392"/>
    </source>
</evidence>
<dbReference type="GO" id="GO:0016491">
    <property type="term" value="F:oxidoreductase activity"/>
    <property type="evidence" value="ECO:0007669"/>
    <property type="project" value="UniProtKB-KW"/>
</dbReference>
<feature type="domain" description="Gfo/Idh/MocA-like oxidoreductase N-terminal" evidence="2">
    <location>
        <begin position="1"/>
        <end position="64"/>
    </location>
</feature>
<name>A0A2G9YBH5_9BACT</name>
<reference evidence="4 5" key="1">
    <citation type="submission" date="2017-09" db="EMBL/GenBank/DDBJ databases">
        <title>Depth-based differentiation of microbial function through sediment-hosted aquifers and enrichment of novel symbionts in the deep terrestrial subsurface.</title>
        <authorList>
            <person name="Probst A.J."/>
            <person name="Ladd B."/>
            <person name="Jarett J.K."/>
            <person name="Geller-Mcgrath D.E."/>
            <person name="Sieber C.M."/>
            <person name="Emerson J.B."/>
            <person name="Anantharaman K."/>
            <person name="Thomas B.C."/>
            <person name="Malmstrom R."/>
            <person name="Stieglmeier M."/>
            <person name="Klingl A."/>
            <person name="Woyke T."/>
            <person name="Ryan C.M."/>
            <person name="Banfield J.F."/>
        </authorList>
    </citation>
    <scope>NUCLEOTIDE SEQUENCE [LARGE SCALE GENOMIC DNA]</scope>
    <source>
        <strain evidence="4">CG23_combo_of_CG06-09_8_20_14_all_48_7</strain>
    </source>
</reference>
<accession>A0A2G9YBH5</accession>
<feature type="non-terminal residue" evidence="4">
    <location>
        <position position="138"/>
    </location>
</feature>
<dbReference type="Pfam" id="PF22725">
    <property type="entry name" value="GFO_IDH_MocA_C3"/>
    <property type="match status" value="1"/>
</dbReference>
<dbReference type="AlphaFoldDB" id="A0A2G9YBH5"/>
<dbReference type="Gene3D" id="3.40.50.720">
    <property type="entry name" value="NAD(P)-binding Rossmann-like Domain"/>
    <property type="match status" value="1"/>
</dbReference>
<dbReference type="Proteomes" id="UP000230392">
    <property type="component" value="Unassembled WGS sequence"/>
</dbReference>
<sequence length="138" mass="16151">MLAEEELDAVSIATPDFAHRQVALDAIKAKKHVLIEKPLDITVEGCQEIISAAEENRVFLQVDFHKRFDPYHQETERLVRKGVFGEIQYGYVHMEDTIVVPRDWFPGWAPRSSPAWFLGVHFYDLIRWIIKKEPKKVY</sequence>
<gene>
    <name evidence="4" type="ORF">COX46_01670</name>
</gene>
<organism evidence="4 5">
    <name type="scientific">bacterium (Candidatus Ratteibacteria) CG23_combo_of_CG06-09_8_20_14_all_48_7</name>
    <dbReference type="NCBI Taxonomy" id="2014292"/>
    <lineage>
        <taxon>Bacteria</taxon>
        <taxon>Candidatus Ratteibacteria</taxon>
    </lineage>
</organism>
<dbReference type="Pfam" id="PF01408">
    <property type="entry name" value="GFO_IDH_MocA"/>
    <property type="match status" value="1"/>
</dbReference>
<dbReference type="PANTHER" id="PTHR43818:SF11">
    <property type="entry name" value="BCDNA.GH03377"/>
    <property type="match status" value="1"/>
</dbReference>
<dbReference type="SUPFAM" id="SSF51735">
    <property type="entry name" value="NAD(P)-binding Rossmann-fold domains"/>
    <property type="match status" value="1"/>
</dbReference>
<comment type="caution">
    <text evidence="4">The sequence shown here is derived from an EMBL/GenBank/DDBJ whole genome shotgun (WGS) entry which is preliminary data.</text>
</comment>
<evidence type="ECO:0000259" key="2">
    <source>
        <dbReference type="Pfam" id="PF01408"/>
    </source>
</evidence>
<dbReference type="GO" id="GO:0000166">
    <property type="term" value="F:nucleotide binding"/>
    <property type="evidence" value="ECO:0007669"/>
    <property type="project" value="InterPro"/>
</dbReference>
<evidence type="ECO:0000259" key="3">
    <source>
        <dbReference type="Pfam" id="PF22725"/>
    </source>
</evidence>
<dbReference type="Gene3D" id="3.30.360.10">
    <property type="entry name" value="Dihydrodipicolinate Reductase, domain 2"/>
    <property type="match status" value="1"/>
</dbReference>
<feature type="domain" description="GFO/IDH/MocA-like oxidoreductase" evidence="3">
    <location>
        <begin position="73"/>
        <end position="138"/>
    </location>
</feature>
<dbReference type="PANTHER" id="PTHR43818">
    <property type="entry name" value="BCDNA.GH03377"/>
    <property type="match status" value="1"/>
</dbReference>
<keyword evidence="1" id="KW-0560">Oxidoreductase</keyword>
<evidence type="ECO:0000256" key="1">
    <source>
        <dbReference type="ARBA" id="ARBA00023002"/>
    </source>
</evidence>
<proteinExistence type="predicted"/>
<dbReference type="EMBL" id="PCRF01000077">
    <property type="protein sequence ID" value="PIP16532.1"/>
    <property type="molecule type" value="Genomic_DNA"/>
</dbReference>
<dbReference type="InterPro" id="IPR055170">
    <property type="entry name" value="GFO_IDH_MocA-like_dom"/>
</dbReference>
<dbReference type="InterPro" id="IPR000683">
    <property type="entry name" value="Gfo/Idh/MocA-like_OxRdtase_N"/>
</dbReference>
<dbReference type="InterPro" id="IPR050463">
    <property type="entry name" value="Gfo/Idh/MocA_oxidrdct_glycsds"/>
</dbReference>